<evidence type="ECO:0000256" key="3">
    <source>
        <dbReference type="ARBA" id="ARBA00022801"/>
    </source>
</evidence>
<accession>A0A2W5EM21</accession>
<dbReference type="EMBL" id="QFOI01000424">
    <property type="protein sequence ID" value="PZP42587.1"/>
    <property type="molecule type" value="Genomic_DNA"/>
</dbReference>
<evidence type="ECO:0000256" key="2">
    <source>
        <dbReference type="ARBA" id="ARBA00022670"/>
    </source>
</evidence>
<keyword evidence="3" id="KW-0378">Hydrolase</keyword>
<evidence type="ECO:0000313" key="6">
    <source>
        <dbReference type="Proteomes" id="UP000249645"/>
    </source>
</evidence>
<protein>
    <recommendedName>
        <fullName evidence="4">Prohead serine protease domain-containing protein</fullName>
    </recommendedName>
</protein>
<dbReference type="AlphaFoldDB" id="A0A2W5EM21"/>
<dbReference type="InterPro" id="IPR054613">
    <property type="entry name" value="Peptidase_S78_dom"/>
</dbReference>
<gene>
    <name evidence="5" type="ORF">DI598_16775</name>
</gene>
<keyword evidence="1" id="KW-1188">Viral release from host cell</keyword>
<feature type="domain" description="Prohead serine protease" evidence="4">
    <location>
        <begin position="31"/>
        <end position="133"/>
    </location>
</feature>
<reference evidence="5 6" key="1">
    <citation type="submission" date="2017-11" db="EMBL/GenBank/DDBJ databases">
        <title>Infants hospitalized years apart are colonized by the same room-sourced microbial strains.</title>
        <authorList>
            <person name="Brooks B."/>
            <person name="Olm M.R."/>
            <person name="Firek B.A."/>
            <person name="Baker R."/>
            <person name="Thomas B.C."/>
            <person name="Morowitz M.J."/>
            <person name="Banfield J.F."/>
        </authorList>
    </citation>
    <scope>NUCLEOTIDE SEQUENCE [LARGE SCALE GENOMIC DNA]</scope>
    <source>
        <strain evidence="5">S2_009_000_R2_76</strain>
    </source>
</reference>
<evidence type="ECO:0000259" key="4">
    <source>
        <dbReference type="Pfam" id="PF04586"/>
    </source>
</evidence>
<sequence length="315" mass="34973">MAFKKTFVISDETVNSHGFVTKTSGIDLSIAKVNCPAFYDHRTWETPIGHWENFRVENNRLLGDVVIEGADDREKEYVRKIENGDIKGASFGADPYQWNDDPLQLTAGQTSPTLEKCQIFEVSITPLPANTACIALKKDGNVITLNANAQNNIVPSLKKEIDMKSIALKLGLSENATESEILAELGKVQLAKKNAETIAENVLAKAGEGLEESQKETYVILSKANPEHAIKFAEKCKAENIAATAEPIQSDTVKLHKDVKVSDLIRKQGTKVEKEMSFDQLRKTNPVELARIKKEEPEKYDQLVKAYANGVRYNP</sequence>
<name>A0A2W5EM21_9SPHI</name>
<proteinExistence type="predicted"/>
<dbReference type="GO" id="GO:0008233">
    <property type="term" value="F:peptidase activity"/>
    <property type="evidence" value="ECO:0007669"/>
    <property type="project" value="UniProtKB-KW"/>
</dbReference>
<evidence type="ECO:0000256" key="1">
    <source>
        <dbReference type="ARBA" id="ARBA00022612"/>
    </source>
</evidence>
<dbReference type="Pfam" id="PF04586">
    <property type="entry name" value="Peptidase_S78"/>
    <property type="match status" value="1"/>
</dbReference>
<dbReference type="GO" id="GO:0006508">
    <property type="term" value="P:proteolysis"/>
    <property type="evidence" value="ECO:0007669"/>
    <property type="project" value="UniProtKB-KW"/>
</dbReference>
<organism evidence="5 6">
    <name type="scientific">Pseudopedobacter saltans</name>
    <dbReference type="NCBI Taxonomy" id="151895"/>
    <lineage>
        <taxon>Bacteria</taxon>
        <taxon>Pseudomonadati</taxon>
        <taxon>Bacteroidota</taxon>
        <taxon>Sphingobacteriia</taxon>
        <taxon>Sphingobacteriales</taxon>
        <taxon>Sphingobacteriaceae</taxon>
        <taxon>Pseudopedobacter</taxon>
    </lineage>
</organism>
<dbReference type="Proteomes" id="UP000249645">
    <property type="component" value="Unassembled WGS sequence"/>
</dbReference>
<evidence type="ECO:0000313" key="5">
    <source>
        <dbReference type="EMBL" id="PZP42587.1"/>
    </source>
</evidence>
<keyword evidence="2" id="KW-0645">Protease</keyword>
<comment type="caution">
    <text evidence="5">The sequence shown here is derived from an EMBL/GenBank/DDBJ whole genome shotgun (WGS) entry which is preliminary data.</text>
</comment>